<accession>A0A7R8H0R0</accession>
<evidence type="ECO:0000313" key="2">
    <source>
        <dbReference type="Proteomes" id="UP000675881"/>
    </source>
</evidence>
<sequence>MKVRQEWDPLHHVTTPAQKILTVAKNFDILGEESKTVQRFMQLIPSAEDANANTDCDSDYSDDGVLGILLANIIPKSEEGMLGILKNEPSQPSRERRRKETFVWYIVSSKVIDSICSGKELVSKQIVCTSTLRDDRLGKSTLKSRKMMEKKSREQMDEAFCGAIQIPIPNSIQTYNKHMGV</sequence>
<proteinExistence type="predicted"/>
<reference evidence="1" key="1">
    <citation type="submission" date="2021-02" db="EMBL/GenBank/DDBJ databases">
        <authorList>
            <person name="Bekaert M."/>
        </authorList>
    </citation>
    <scope>NUCLEOTIDE SEQUENCE</scope>
    <source>
        <strain evidence="1">IoA-00</strain>
    </source>
</reference>
<protein>
    <submittedName>
        <fullName evidence="1">(salmon louse) hypothetical protein</fullName>
    </submittedName>
</protein>
<dbReference type="AlphaFoldDB" id="A0A7R8H0R0"/>
<organism evidence="1 2">
    <name type="scientific">Lepeophtheirus salmonis</name>
    <name type="common">Salmon louse</name>
    <name type="synonym">Caligus salmonis</name>
    <dbReference type="NCBI Taxonomy" id="72036"/>
    <lineage>
        <taxon>Eukaryota</taxon>
        <taxon>Metazoa</taxon>
        <taxon>Ecdysozoa</taxon>
        <taxon>Arthropoda</taxon>
        <taxon>Crustacea</taxon>
        <taxon>Multicrustacea</taxon>
        <taxon>Hexanauplia</taxon>
        <taxon>Copepoda</taxon>
        <taxon>Siphonostomatoida</taxon>
        <taxon>Caligidae</taxon>
        <taxon>Lepeophtheirus</taxon>
    </lineage>
</organism>
<evidence type="ECO:0000313" key="1">
    <source>
        <dbReference type="EMBL" id="CAF2773894.1"/>
    </source>
</evidence>
<gene>
    <name evidence="1" type="ORF">LSAA_1402</name>
</gene>
<dbReference type="EMBL" id="HG994580">
    <property type="protein sequence ID" value="CAF2773894.1"/>
    <property type="molecule type" value="Genomic_DNA"/>
</dbReference>
<dbReference type="Proteomes" id="UP000675881">
    <property type="component" value="Chromosome 1"/>
</dbReference>
<name>A0A7R8H0R0_LEPSM</name>
<keyword evidence="2" id="KW-1185">Reference proteome</keyword>